<feature type="domain" description="ATP-grasp" evidence="5">
    <location>
        <begin position="118"/>
        <end position="319"/>
    </location>
</feature>
<gene>
    <name evidence="6" type="ORF">J2125_002180</name>
</gene>
<sequence length="425" mass="46876">MKKIFLQIGATRDGQNPYCEVACREGYFTVLAEMGDYVDYQSICLELPFDMVLRVNRPESPFEVMQAYMNAGLLEHPQVVLAGFEAYNQSAGRVREMLADPLDRRSFIPLDKYAQRMALNKTHSALPQPEFRFFASAISIRDARDALLYPCVIKPVDGGGGLGVWLVKSAQELDRAVEKLVTTMNYGGRCFSGFIVESWLQGVEFSLQGVVCNGVPHALTCCQKLIEPVKSADGITSFYESGHVAVAAHQLPPAFSALMALCCDTFDYRQGAFHIDFIVVDGIPHFLEMGFRLSGMGVVNLVKEVTGLNWAEIAFNIEQGKRFAGLPAAKTPRAVGQLRLRQTSQLTAAEFWVHQNQRGSVLAPLKLPQISVSRDSTLYADLTRHAGILGTLRLCAPDQHEIIAVFNAVATLSPLPLREDLRCAG</sequence>
<keyword evidence="3 4" id="KW-0067">ATP-binding</keyword>
<keyword evidence="7" id="KW-1185">Reference proteome</keyword>
<dbReference type="SUPFAM" id="SSF56059">
    <property type="entry name" value="Glutathione synthetase ATP-binding domain-like"/>
    <property type="match status" value="1"/>
</dbReference>
<dbReference type="PROSITE" id="PS50975">
    <property type="entry name" value="ATP_GRASP"/>
    <property type="match status" value="1"/>
</dbReference>
<name>A0ABS4PAM1_9GAMM</name>
<evidence type="ECO:0000313" key="7">
    <source>
        <dbReference type="Proteomes" id="UP001195624"/>
    </source>
</evidence>
<evidence type="ECO:0000256" key="4">
    <source>
        <dbReference type="PROSITE-ProRule" id="PRU00409"/>
    </source>
</evidence>
<evidence type="ECO:0000313" key="6">
    <source>
        <dbReference type="EMBL" id="MBP2168988.1"/>
    </source>
</evidence>
<evidence type="ECO:0000256" key="3">
    <source>
        <dbReference type="ARBA" id="ARBA00022840"/>
    </source>
</evidence>
<dbReference type="PANTHER" id="PTHR43585">
    <property type="entry name" value="FUMIPYRROLE BIOSYNTHESIS PROTEIN C"/>
    <property type="match status" value="1"/>
</dbReference>
<dbReference type="InterPro" id="IPR052032">
    <property type="entry name" value="ATP-dep_AA_Ligase"/>
</dbReference>
<dbReference type="InterPro" id="IPR011761">
    <property type="entry name" value="ATP-grasp"/>
</dbReference>
<evidence type="ECO:0000256" key="1">
    <source>
        <dbReference type="ARBA" id="ARBA00022598"/>
    </source>
</evidence>
<keyword evidence="1" id="KW-0436">Ligase</keyword>
<dbReference type="EMBL" id="JAGGMQ010000001">
    <property type="protein sequence ID" value="MBP2168988.1"/>
    <property type="molecule type" value="Genomic_DNA"/>
</dbReference>
<comment type="caution">
    <text evidence="6">The sequence shown here is derived from an EMBL/GenBank/DDBJ whole genome shotgun (WGS) entry which is preliminary data.</text>
</comment>
<accession>A0ABS4PAM1</accession>
<keyword evidence="2 4" id="KW-0547">Nucleotide-binding</keyword>
<dbReference type="Pfam" id="PF02655">
    <property type="entry name" value="ATP-grasp_3"/>
    <property type="match status" value="1"/>
</dbReference>
<dbReference type="RefSeq" id="WP_017800324.1">
    <property type="nucleotide sequence ID" value="NZ_JAGGMQ010000001.1"/>
</dbReference>
<reference evidence="6 7" key="1">
    <citation type="submission" date="2021-03" db="EMBL/GenBank/DDBJ databases">
        <authorList>
            <person name="D'Agostino P."/>
            <person name="Huntemann M."/>
            <person name="Clum A."/>
            <person name="Spunde A."/>
            <person name="Palaniappan K."/>
            <person name="Ritter S."/>
            <person name="Mikhailova N."/>
            <person name="Chen I.-M."/>
            <person name="Stamatis D."/>
            <person name="Reddy T."/>
            <person name="O'Malley R."/>
            <person name="Daum C."/>
            <person name="Shapiro N."/>
            <person name="Ivanova N."/>
            <person name="Kyrpides N."/>
            <person name="Woyke T."/>
        </authorList>
    </citation>
    <scope>NUCLEOTIDE SEQUENCE [LARGE SCALE GENOMIC DNA]</scope>
    <source>
        <strain evidence="6 7">WS4403</strain>
    </source>
</reference>
<protein>
    <recommendedName>
        <fullName evidence="5">ATP-grasp domain-containing protein</fullName>
    </recommendedName>
</protein>
<dbReference type="Proteomes" id="UP001195624">
    <property type="component" value="Unassembled WGS sequence"/>
</dbReference>
<organism evidence="6 7">
    <name type="scientific">Winslowiella toletana</name>
    <dbReference type="NCBI Taxonomy" id="92490"/>
    <lineage>
        <taxon>Bacteria</taxon>
        <taxon>Pseudomonadati</taxon>
        <taxon>Pseudomonadota</taxon>
        <taxon>Gammaproteobacteria</taxon>
        <taxon>Enterobacterales</taxon>
        <taxon>Erwiniaceae</taxon>
        <taxon>Winslowiella</taxon>
    </lineage>
</organism>
<reference evidence="7" key="2">
    <citation type="submission" date="2023-07" db="EMBL/GenBank/DDBJ databases">
        <title>Genome mining of underrepresented organisms for secondary metabolites.</title>
        <authorList>
            <person name="D'Agostino P.M."/>
        </authorList>
    </citation>
    <scope>NUCLEOTIDE SEQUENCE [LARGE SCALE GENOMIC DNA]</scope>
    <source>
        <strain evidence="7">WS4403</strain>
    </source>
</reference>
<dbReference type="InterPro" id="IPR003806">
    <property type="entry name" value="ATP-grasp_PylC-type"/>
</dbReference>
<proteinExistence type="predicted"/>
<dbReference type="PANTHER" id="PTHR43585:SF2">
    <property type="entry name" value="ATP-GRASP ENZYME FSQD"/>
    <property type="match status" value="1"/>
</dbReference>
<evidence type="ECO:0000256" key="2">
    <source>
        <dbReference type="ARBA" id="ARBA00022741"/>
    </source>
</evidence>
<dbReference type="Gene3D" id="3.30.470.20">
    <property type="entry name" value="ATP-grasp fold, B domain"/>
    <property type="match status" value="1"/>
</dbReference>
<evidence type="ECO:0000259" key="5">
    <source>
        <dbReference type="PROSITE" id="PS50975"/>
    </source>
</evidence>